<dbReference type="InterPro" id="IPR018973">
    <property type="entry name" value="MZB"/>
</dbReference>
<name>A0A2W7C5V6_9HYPH</name>
<dbReference type="InterPro" id="IPR011545">
    <property type="entry name" value="DEAD/DEAH_box_helicase_dom"/>
</dbReference>
<dbReference type="EMBL" id="MZXV01000026">
    <property type="protein sequence ID" value="PZV38522.1"/>
    <property type="molecule type" value="Genomic_DNA"/>
</dbReference>
<organism evidence="5 6">
    <name type="scientific">Mesorhizobium kowhaii</name>
    <dbReference type="NCBI Taxonomy" id="1300272"/>
    <lineage>
        <taxon>Bacteria</taxon>
        <taxon>Pseudomonadati</taxon>
        <taxon>Pseudomonadota</taxon>
        <taxon>Alphaproteobacteria</taxon>
        <taxon>Hyphomicrobiales</taxon>
        <taxon>Phyllobacteriaceae</taxon>
        <taxon>Mesorhizobium</taxon>
    </lineage>
</organism>
<evidence type="ECO:0000256" key="1">
    <source>
        <dbReference type="ARBA" id="ARBA00022741"/>
    </source>
</evidence>
<keyword evidence="2" id="KW-0067">ATP-binding</keyword>
<keyword evidence="1" id="KW-0547">Nucleotide-binding</keyword>
<dbReference type="InterPro" id="IPR027417">
    <property type="entry name" value="P-loop_NTPase"/>
</dbReference>
<dbReference type="GO" id="GO:0036297">
    <property type="term" value="P:interstrand cross-link repair"/>
    <property type="evidence" value="ECO:0007669"/>
    <property type="project" value="TreeGrafter"/>
</dbReference>
<reference evidence="6" key="1">
    <citation type="submission" date="2017-03" db="EMBL/GenBank/DDBJ databases">
        <authorList>
            <person name="Safronova V.I."/>
            <person name="Sazanova A.L."/>
            <person name="Chirak E.R."/>
        </authorList>
    </citation>
    <scope>NUCLEOTIDE SEQUENCE [LARGE SCALE GENOMIC DNA]</scope>
    <source>
        <strain evidence="6">Ach-343</strain>
    </source>
</reference>
<dbReference type="PANTHER" id="PTHR47957">
    <property type="entry name" value="ATP-DEPENDENT HELICASE HRQ1"/>
    <property type="match status" value="1"/>
</dbReference>
<dbReference type="GO" id="GO:0043138">
    <property type="term" value="F:3'-5' DNA helicase activity"/>
    <property type="evidence" value="ECO:0007669"/>
    <property type="project" value="TreeGrafter"/>
</dbReference>
<dbReference type="SMART" id="SM00490">
    <property type="entry name" value="HELICc"/>
    <property type="match status" value="1"/>
</dbReference>
<evidence type="ECO:0000313" key="5">
    <source>
        <dbReference type="EMBL" id="PZV38522.1"/>
    </source>
</evidence>
<dbReference type="GO" id="GO:0003676">
    <property type="term" value="F:nucleic acid binding"/>
    <property type="evidence" value="ECO:0007669"/>
    <property type="project" value="InterPro"/>
</dbReference>
<dbReference type="SUPFAM" id="SSF52540">
    <property type="entry name" value="P-loop containing nucleoside triphosphate hydrolases"/>
    <property type="match status" value="2"/>
</dbReference>
<dbReference type="Pfam" id="PF00271">
    <property type="entry name" value="Helicase_C"/>
    <property type="match status" value="1"/>
</dbReference>
<dbReference type="RefSeq" id="WP_111544210.1">
    <property type="nucleotide sequence ID" value="NZ_MZXV01000026.1"/>
</dbReference>
<comment type="caution">
    <text evidence="5">The sequence shown here is derived from an EMBL/GenBank/DDBJ whole genome shotgun (WGS) entry which is preliminary data.</text>
</comment>
<keyword evidence="6" id="KW-1185">Reference proteome</keyword>
<dbReference type="Pfam" id="PF09369">
    <property type="entry name" value="MZB"/>
    <property type="match status" value="1"/>
</dbReference>
<dbReference type="SMART" id="SM00487">
    <property type="entry name" value="DEXDc"/>
    <property type="match status" value="1"/>
</dbReference>
<proteinExistence type="predicted"/>
<dbReference type="OrthoDB" id="9815222at2"/>
<dbReference type="PROSITE" id="PS51194">
    <property type="entry name" value="HELICASE_CTER"/>
    <property type="match status" value="1"/>
</dbReference>
<gene>
    <name evidence="5" type="ORF">B5V02_10740</name>
</gene>
<dbReference type="GO" id="GO:0005524">
    <property type="term" value="F:ATP binding"/>
    <property type="evidence" value="ECO:0007669"/>
    <property type="project" value="UniProtKB-KW"/>
</dbReference>
<dbReference type="InterPro" id="IPR014001">
    <property type="entry name" value="Helicase_ATP-bd"/>
</dbReference>
<evidence type="ECO:0000259" key="4">
    <source>
        <dbReference type="PROSITE" id="PS51194"/>
    </source>
</evidence>
<dbReference type="Proteomes" id="UP000248616">
    <property type="component" value="Unassembled WGS sequence"/>
</dbReference>
<evidence type="ECO:0000259" key="3">
    <source>
        <dbReference type="PROSITE" id="PS51192"/>
    </source>
</evidence>
<feature type="domain" description="Helicase ATP-binding" evidence="3">
    <location>
        <begin position="105"/>
        <end position="399"/>
    </location>
</feature>
<evidence type="ECO:0008006" key="7">
    <source>
        <dbReference type="Google" id="ProtNLM"/>
    </source>
</evidence>
<protein>
    <recommendedName>
        <fullName evidence="7">DEAD/DEAH box helicase</fullName>
    </recommendedName>
</protein>
<dbReference type="Gene3D" id="3.40.50.300">
    <property type="entry name" value="P-loop containing nucleotide triphosphate hydrolases"/>
    <property type="match status" value="2"/>
</dbReference>
<dbReference type="GO" id="GO:0006289">
    <property type="term" value="P:nucleotide-excision repair"/>
    <property type="evidence" value="ECO:0007669"/>
    <property type="project" value="TreeGrafter"/>
</dbReference>
<evidence type="ECO:0000256" key="2">
    <source>
        <dbReference type="ARBA" id="ARBA00022840"/>
    </source>
</evidence>
<feature type="domain" description="Helicase C-terminal" evidence="4">
    <location>
        <begin position="1040"/>
        <end position="1196"/>
    </location>
</feature>
<dbReference type="PROSITE" id="PS51192">
    <property type="entry name" value="HELICASE_ATP_BIND_1"/>
    <property type="match status" value="1"/>
</dbReference>
<evidence type="ECO:0000313" key="6">
    <source>
        <dbReference type="Proteomes" id="UP000248616"/>
    </source>
</evidence>
<dbReference type="InterPro" id="IPR001650">
    <property type="entry name" value="Helicase_C-like"/>
</dbReference>
<sequence length="1842" mass="203673">MSNGVEQGEHGVHATVGRLGSSLRGYIEAQYHVRNQALIQERRLLLQEGGAVAQAPFVESTPVYELGAPYDQLDLPPTVARVLAELAAAKVGLFPRPYVHQAQALERYFAGSDLIVATGTGSGKTESFLMPIIGQLTQEARDRPATAALPGCRALLLYPMNALVNDQLGRIRRLFGDEVASAIVSAGRARPVRFGSYTGRSPYPGLRSAKRDGERIEPLFESFYLPLMATPETVSGLTKIGQWPSKDLTAFYGKQHEELKPNPKGGAPRRYRHWDRRLITQPGDREMMTRDETQRACPDILITNYSMLEYMLMRPIERSIFQQTKEWLHADSANELILVLDEAHMYRGAGGAEVALLIRRLLARLDVPRERVRFILTSASLGQGTAAEAAIDEFARNLTGLPRQSRRGFAVITGTREQRHGSGQPSDRVTDLLAVFDLAAFEQYATHPETARDAVAALAAGLGWSEPTSAEDLPDYVFANLTGFPVLERLIELVSGKALALDALQEQLFERHPDGTRALAALLALAPYARRKADDRVLLPTRLHMFFRGLPGLFACVDPNCAHARHQGPGRILGRLHTHHRRQCQCGGRVFELLTHRECGTAYLRGYADGPQPDFLWSTPSGPFREGRQPPLVEVEVLMEPPNPSFLDCVSAWLDIRSGRLNYSAERPAEGFTRVYLPTQNQDWVKNGVRFGNCCVCGEPTLRSETSTIMDHATKGEAPFANLVKTQLDSQPASRTETREYPNGGRKVLLFSDGRQKAARLARDIPREVEQDIFRQVLALATRALLQAGREPRPDRSLYIAVLKVLSDSNLPIFDREDAQTIEDQVRRLQKDHTDQPIEELLADFDPGPPPSRYRMALLKQLCGRYYSLAGTTVGCLFPARRALAKLVSVAAPLVPALPAADMAGLAAAWLMHVADGYAFDHTIEGNVRGSAAGRWRNAWGSNGNFPKAIRPALAAALQIDLTTLGLVEKELANELGLADSTGAIFIDPAKVIVHIDLDMTWHHCDDCTALLPMTVHGHCAACGSGSLESVTPSQSEYIRARKGFWRAPVERVLTGGAQLRSISVEEHTAQLSNRDNARVHATTEQFELRFKDVRIAKSDKPIDVLSCTTTMEVGVDIGSLVAVGLRNVPPQRENYQQRAGRAGRRGSSLSTVLTYAQNGPHDGYYYNNPEQIVAGDPRNPDVKVDNPKIARRHIVAYLFQTFFHNYMDTHDVSVGAGSSALFRALGKATDFFLGEPMSGLDIASFDMWVRKELLAPTGQLRPLIRNWLPDNLRVAPRTIDAWIGDEAAALLATLARFRAELVAATAAGEGEVAAGGEEEEDRRSEREAIADQELLEFLFAKGLLPSYAFPTDLSSFLVERLIQRNNEWKMEVVERPQQSIGKALSEYAPGRLIVINKETYRSGGVVANTLPDVENRAEAIFEERHTLVHCENCSFVADLNDATQGGARCPVCESDLKHTHMVVPQVFLPEEGRALKDDDRDQDITYATAAQFPVPVGKDDLPSLRPVGRNLMYVVTTDRQLVTVNKGQETSDGRSGFWICNQCGRASVDEQPHVSHSRPYKIEFSYGKPRPGHQCAGTYENVFLGHVFSTDLLLLRISLRQPLVTETGDPLQLRILEDALYSVAEGLRLAASRHPQIDLDPSEFGAGFRIVPNREDDTLLLDVYLYDTLSGGAGYADLAARNIEEILQQTLTLLEECPARCEQSCESCLRHYHNQYLKERLDRNLGAELLRYALDGTLPKEKAPAAQANLLRNLQRLLELEGFACKGPVEIQGVTVPLGVANSNQQVAVGLRPALLTPEWQGHSFSNLPPTTASVVLNEFVLGRNLPDEHQMVRNAVLYEK</sequence>
<accession>A0A2W7C5V6</accession>
<dbReference type="Pfam" id="PF00270">
    <property type="entry name" value="DEAD"/>
    <property type="match status" value="1"/>
</dbReference>
<dbReference type="PANTHER" id="PTHR47957:SF3">
    <property type="entry name" value="ATP-DEPENDENT HELICASE HRQ1"/>
    <property type="match status" value="1"/>
</dbReference>